<accession>A0A3M6TAX0</accession>
<proteinExistence type="predicted"/>
<evidence type="ECO:0008006" key="3">
    <source>
        <dbReference type="Google" id="ProtNLM"/>
    </source>
</evidence>
<organism evidence="1 2">
    <name type="scientific">Pocillopora damicornis</name>
    <name type="common">Cauliflower coral</name>
    <name type="synonym">Millepora damicornis</name>
    <dbReference type="NCBI Taxonomy" id="46731"/>
    <lineage>
        <taxon>Eukaryota</taxon>
        <taxon>Metazoa</taxon>
        <taxon>Cnidaria</taxon>
        <taxon>Anthozoa</taxon>
        <taxon>Hexacorallia</taxon>
        <taxon>Scleractinia</taxon>
        <taxon>Astrocoeniina</taxon>
        <taxon>Pocilloporidae</taxon>
        <taxon>Pocillopora</taxon>
    </lineage>
</organism>
<evidence type="ECO:0000313" key="1">
    <source>
        <dbReference type="EMBL" id="RMX38540.1"/>
    </source>
</evidence>
<reference evidence="1 2" key="1">
    <citation type="journal article" date="2018" name="Sci. Rep.">
        <title>Comparative analysis of the Pocillopora damicornis genome highlights role of immune system in coral evolution.</title>
        <authorList>
            <person name="Cunning R."/>
            <person name="Bay R.A."/>
            <person name="Gillette P."/>
            <person name="Baker A.C."/>
            <person name="Traylor-Knowles N."/>
        </authorList>
    </citation>
    <scope>NUCLEOTIDE SEQUENCE [LARGE SCALE GENOMIC DNA]</scope>
    <source>
        <strain evidence="1">RSMAS</strain>
        <tissue evidence="1">Whole animal</tissue>
    </source>
</reference>
<protein>
    <recommendedName>
        <fullName evidence="3">Replication factor A C-terminal domain-containing protein</fullName>
    </recommendedName>
</protein>
<name>A0A3M6TAX0_POCDA</name>
<gene>
    <name evidence="1" type="ORF">pdam_00010246</name>
</gene>
<dbReference type="InterPro" id="IPR012340">
    <property type="entry name" value="NA-bd_OB-fold"/>
</dbReference>
<dbReference type="OrthoDB" id="5951936at2759"/>
<keyword evidence="2" id="KW-1185">Reference proteome</keyword>
<dbReference type="EMBL" id="RCHS01003989">
    <property type="protein sequence ID" value="RMX38540.1"/>
    <property type="molecule type" value="Genomic_DNA"/>
</dbReference>
<evidence type="ECO:0000313" key="2">
    <source>
        <dbReference type="Proteomes" id="UP000275408"/>
    </source>
</evidence>
<comment type="caution">
    <text evidence="1">The sequence shown here is derived from an EMBL/GenBank/DDBJ whole genome shotgun (WGS) entry which is preliminary data.</text>
</comment>
<dbReference type="Proteomes" id="UP000275408">
    <property type="component" value="Unassembled WGS sequence"/>
</dbReference>
<dbReference type="OMA" id="HIMREED"/>
<dbReference type="SUPFAM" id="SSF50249">
    <property type="entry name" value="Nucleic acid-binding proteins"/>
    <property type="match status" value="1"/>
</dbReference>
<dbReference type="AlphaFoldDB" id="A0A3M6TAX0"/>
<dbReference type="Gene3D" id="2.40.50.140">
    <property type="entry name" value="Nucleic acid-binding proteins"/>
    <property type="match status" value="1"/>
</dbReference>
<sequence>MNNEAQLKGYVHNVSAVSTAKRGSLRYFRFHFQVEEGDKRRAVCYDLSKRKVLKSYEEAREPVKLSNVSGKRCGGRMAEENIVLTRRSRIEPANNFDIHFEYEEGNGSGDDQQGFTAIEAIASLCENQMISVKGCVTFEGECVKQVTMKDNSIVPMLNRCTITDNTGIMRLTLLGDAIQQVVNNKCYIIEHVLIKKYDGMKYVATNHKTVISATEEKFNAPTEEAFETLFDVEKLMVDKIHLAQSFKKWLSCCKCRKKLIDTSCSGISIVKCGNCKTVQPLSVCCVNASVRIAVRNKSELIWLKAFTPVLEEMLRHPAPDVTVNSPEEEIYQQFFDLQNVSVEYGKSSFTITNIYFESL</sequence>